<feature type="transmembrane region" description="Helical" evidence="7">
    <location>
        <begin position="284"/>
        <end position="311"/>
    </location>
</feature>
<name>A0A7G8Q771_9GAMM</name>
<accession>A0A7G8Q771</accession>
<dbReference type="GO" id="GO:0022857">
    <property type="term" value="F:transmembrane transporter activity"/>
    <property type="evidence" value="ECO:0007669"/>
    <property type="project" value="TreeGrafter"/>
</dbReference>
<reference evidence="10 11" key="1">
    <citation type="submission" date="2020-08" db="EMBL/GenBank/DDBJ databases">
        <title>Dyella sp. G9 isolated from forest soil.</title>
        <authorList>
            <person name="Fu J."/>
            <person name="Qiu L."/>
        </authorList>
    </citation>
    <scope>NUCLEOTIDE SEQUENCE [LARGE SCALE GENOMIC DNA]</scope>
    <source>
        <strain evidence="10 11">G9</strain>
    </source>
</reference>
<keyword evidence="2" id="KW-1003">Cell membrane</keyword>
<sequence length="409" mass="44817">MQIKPILSALRRHKAGTFLIALQIALTLAIVCNALFIIHQRVAHLSEPTGIDEPNLFVIQNEWVGTPGTDRVDAMIREDLQVLRQLPGVQDVTTSNSYPLRGGGWDDGIKLKPDQLQDTSGATIYFADEHFIDTLGLKLIAGRNFRADEIGHMDMRYKLAPPTVVVTKALADKLFPAGDAVGKTIYLIGGPTTIVGEVELLQAQSVERWASDFAYRSVIIPERLSMTLGSFYIVRTRPGQQEAVMRAAGKALFAHNPRRVINDEDGVLSFHDVRSRAYESDRGIAILMGVISVVLLAVTAAGIVGLTSFWVGQRRRQIGVRRALGATRRDILKYFMTENLLISCAGVLAGTVLAIAMNLWMVTRFEMHRLSLAYLIGGVVILLLLGQGAVFAPALRASRVPPVEATRSV</sequence>
<protein>
    <submittedName>
        <fullName evidence="10">ABC transporter permease</fullName>
    </submittedName>
</protein>
<feature type="transmembrane region" description="Helical" evidence="7">
    <location>
        <begin position="372"/>
        <end position="392"/>
    </location>
</feature>
<dbReference type="Proteomes" id="UP000515873">
    <property type="component" value="Chromosome"/>
</dbReference>
<dbReference type="GO" id="GO:0005886">
    <property type="term" value="C:plasma membrane"/>
    <property type="evidence" value="ECO:0007669"/>
    <property type="project" value="UniProtKB-SubCell"/>
</dbReference>
<evidence type="ECO:0000259" key="8">
    <source>
        <dbReference type="Pfam" id="PF02687"/>
    </source>
</evidence>
<evidence type="ECO:0000256" key="1">
    <source>
        <dbReference type="ARBA" id="ARBA00004651"/>
    </source>
</evidence>
<dbReference type="AlphaFoldDB" id="A0A7G8Q771"/>
<evidence type="ECO:0000256" key="4">
    <source>
        <dbReference type="ARBA" id="ARBA00022989"/>
    </source>
</evidence>
<dbReference type="KEGG" id="dtl:H8F01_05700"/>
<dbReference type="RefSeq" id="WP_187058060.1">
    <property type="nucleotide sequence ID" value="NZ_CP060412.1"/>
</dbReference>
<dbReference type="InterPro" id="IPR050250">
    <property type="entry name" value="Macrolide_Exporter_MacB"/>
</dbReference>
<evidence type="ECO:0000256" key="5">
    <source>
        <dbReference type="ARBA" id="ARBA00023136"/>
    </source>
</evidence>
<dbReference type="Pfam" id="PF02687">
    <property type="entry name" value="FtsX"/>
    <property type="match status" value="1"/>
</dbReference>
<comment type="subcellular location">
    <subcellularLocation>
        <location evidence="1">Cell membrane</location>
        <topology evidence="1">Multi-pass membrane protein</topology>
    </subcellularLocation>
</comment>
<evidence type="ECO:0000256" key="2">
    <source>
        <dbReference type="ARBA" id="ARBA00022475"/>
    </source>
</evidence>
<feature type="transmembrane region" description="Helical" evidence="7">
    <location>
        <begin position="15"/>
        <end position="38"/>
    </location>
</feature>
<dbReference type="InterPro" id="IPR003838">
    <property type="entry name" value="ABC3_permease_C"/>
</dbReference>
<comment type="similarity">
    <text evidence="6">Belongs to the ABC-4 integral membrane protein family.</text>
</comment>
<evidence type="ECO:0000313" key="10">
    <source>
        <dbReference type="EMBL" id="QNK02629.1"/>
    </source>
</evidence>
<keyword evidence="5 7" id="KW-0472">Membrane</keyword>
<dbReference type="Pfam" id="PF12704">
    <property type="entry name" value="MacB_PCD"/>
    <property type="match status" value="1"/>
</dbReference>
<keyword evidence="11" id="KW-1185">Reference proteome</keyword>
<keyword evidence="3 7" id="KW-0812">Transmembrane</keyword>
<proteinExistence type="inferred from homology"/>
<dbReference type="PANTHER" id="PTHR30572:SF4">
    <property type="entry name" value="ABC TRANSPORTER PERMEASE YTRF"/>
    <property type="match status" value="1"/>
</dbReference>
<evidence type="ECO:0000256" key="3">
    <source>
        <dbReference type="ARBA" id="ARBA00022692"/>
    </source>
</evidence>
<evidence type="ECO:0000256" key="7">
    <source>
        <dbReference type="SAM" id="Phobius"/>
    </source>
</evidence>
<dbReference type="PANTHER" id="PTHR30572">
    <property type="entry name" value="MEMBRANE COMPONENT OF TRANSPORTER-RELATED"/>
    <property type="match status" value="1"/>
</dbReference>
<evidence type="ECO:0000259" key="9">
    <source>
        <dbReference type="Pfam" id="PF12704"/>
    </source>
</evidence>
<keyword evidence="4 7" id="KW-1133">Transmembrane helix</keyword>
<feature type="domain" description="MacB-like periplasmic core" evidence="9">
    <location>
        <begin position="18"/>
        <end position="247"/>
    </location>
</feature>
<dbReference type="EMBL" id="CP060412">
    <property type="protein sequence ID" value="QNK02629.1"/>
    <property type="molecule type" value="Genomic_DNA"/>
</dbReference>
<evidence type="ECO:0000256" key="6">
    <source>
        <dbReference type="ARBA" id="ARBA00038076"/>
    </source>
</evidence>
<gene>
    <name evidence="10" type="ORF">H8F01_05700</name>
</gene>
<dbReference type="InterPro" id="IPR025857">
    <property type="entry name" value="MacB_PCD"/>
</dbReference>
<evidence type="ECO:0000313" key="11">
    <source>
        <dbReference type="Proteomes" id="UP000515873"/>
    </source>
</evidence>
<organism evidence="10 11">
    <name type="scientific">Dyella telluris</name>
    <dbReference type="NCBI Taxonomy" id="2763498"/>
    <lineage>
        <taxon>Bacteria</taxon>
        <taxon>Pseudomonadati</taxon>
        <taxon>Pseudomonadota</taxon>
        <taxon>Gammaproteobacteria</taxon>
        <taxon>Lysobacterales</taxon>
        <taxon>Rhodanobacteraceae</taxon>
        <taxon>Dyella</taxon>
    </lineage>
</organism>
<feature type="transmembrane region" description="Helical" evidence="7">
    <location>
        <begin position="340"/>
        <end position="360"/>
    </location>
</feature>
<feature type="domain" description="ABC3 transporter permease C-terminal" evidence="8">
    <location>
        <begin position="290"/>
        <end position="402"/>
    </location>
</feature>